<keyword evidence="5" id="KW-0539">Nucleus</keyword>
<keyword evidence="4" id="KW-0804">Transcription</keyword>
<evidence type="ECO:0000256" key="1">
    <source>
        <dbReference type="ARBA" id="ARBA00004123"/>
    </source>
</evidence>
<accession>A0A6P5EHW8</accession>
<evidence type="ECO:0000256" key="2">
    <source>
        <dbReference type="ARBA" id="ARBA00005510"/>
    </source>
</evidence>
<keyword evidence="6" id="KW-0175">Coiled coil</keyword>
<dbReference type="GO" id="GO:0043565">
    <property type="term" value="F:sequence-specific DNA binding"/>
    <property type="evidence" value="ECO:0007669"/>
    <property type="project" value="TreeGrafter"/>
</dbReference>
<comment type="similarity">
    <text evidence="2">Belongs to the bHLH protein family.</text>
</comment>
<evidence type="ECO:0000313" key="9">
    <source>
        <dbReference type="RefSeq" id="XP_020082977.1"/>
    </source>
</evidence>
<sequence length="285" mass="31878">MNSLFEPKSISLLFVCVYKGIHSSYPSQRSRGAMDDMKGEYDLYWETKRFLESEELESMWGIEQAISGSYASSSSSVDVVAPSSAAKNIMVERDRRRKLNERLYALRSAVPNITKLDKASTMMDAINYIQELQEQERRMQEEISKLESEKTSIRDVVPIIERDDLLVPQRKKRTTQSSSSLALGSSGSSSLEVTQLRVSKVGERASIVEITCNKRRGSMVKLCEVFHSLNLKIITANITCVPGSISHILLVESEGMENAQMREKVAAAVAEVDAPRSLMSNISLQ</sequence>
<evidence type="ECO:0000259" key="7">
    <source>
        <dbReference type="PROSITE" id="PS50888"/>
    </source>
</evidence>
<proteinExistence type="inferred from homology"/>
<name>A0A6P5EHW8_ANACO</name>
<dbReference type="SUPFAM" id="SSF47459">
    <property type="entry name" value="HLH, helix-loop-helix DNA-binding domain"/>
    <property type="match status" value="1"/>
</dbReference>
<organism evidence="8 9">
    <name type="scientific">Ananas comosus</name>
    <name type="common">Pineapple</name>
    <name type="synonym">Ananas ananas</name>
    <dbReference type="NCBI Taxonomy" id="4615"/>
    <lineage>
        <taxon>Eukaryota</taxon>
        <taxon>Viridiplantae</taxon>
        <taxon>Streptophyta</taxon>
        <taxon>Embryophyta</taxon>
        <taxon>Tracheophyta</taxon>
        <taxon>Spermatophyta</taxon>
        <taxon>Magnoliopsida</taxon>
        <taxon>Liliopsida</taxon>
        <taxon>Poales</taxon>
        <taxon>Bromeliaceae</taxon>
        <taxon>Bromelioideae</taxon>
        <taxon>Ananas</taxon>
    </lineage>
</organism>
<keyword evidence="8" id="KW-1185">Reference proteome</keyword>
<protein>
    <submittedName>
        <fullName evidence="9">Transcription factor bHLH35-like isoform X1</fullName>
    </submittedName>
</protein>
<dbReference type="Pfam" id="PF00010">
    <property type="entry name" value="HLH"/>
    <property type="match status" value="1"/>
</dbReference>
<dbReference type="InterPro" id="IPR011598">
    <property type="entry name" value="bHLH_dom"/>
</dbReference>
<dbReference type="SMART" id="SM00353">
    <property type="entry name" value="HLH"/>
    <property type="match status" value="1"/>
</dbReference>
<reference evidence="8" key="1">
    <citation type="journal article" date="2015" name="Nat. Genet.">
        <title>The pineapple genome and the evolution of CAM photosynthesis.</title>
        <authorList>
            <person name="Ming R."/>
            <person name="VanBuren R."/>
            <person name="Wai C.M."/>
            <person name="Tang H."/>
            <person name="Schatz M.C."/>
            <person name="Bowers J.E."/>
            <person name="Lyons E."/>
            <person name="Wang M.L."/>
            <person name="Chen J."/>
            <person name="Biggers E."/>
            <person name="Zhang J."/>
            <person name="Huang L."/>
            <person name="Zhang L."/>
            <person name="Miao W."/>
            <person name="Zhang J."/>
            <person name="Ye Z."/>
            <person name="Miao C."/>
            <person name="Lin Z."/>
            <person name="Wang H."/>
            <person name="Zhou H."/>
            <person name="Yim W.C."/>
            <person name="Priest H.D."/>
            <person name="Zheng C."/>
            <person name="Woodhouse M."/>
            <person name="Edger P.P."/>
            <person name="Guyot R."/>
            <person name="Guo H.B."/>
            <person name="Guo H."/>
            <person name="Zheng G."/>
            <person name="Singh R."/>
            <person name="Sharma A."/>
            <person name="Min X."/>
            <person name="Zheng Y."/>
            <person name="Lee H."/>
            <person name="Gurtowski J."/>
            <person name="Sedlazeck F.J."/>
            <person name="Harkess A."/>
            <person name="McKain M.R."/>
            <person name="Liao Z."/>
            <person name="Fang J."/>
            <person name="Liu J."/>
            <person name="Zhang X."/>
            <person name="Zhang Q."/>
            <person name="Hu W."/>
            <person name="Qin Y."/>
            <person name="Wang K."/>
            <person name="Chen L.Y."/>
            <person name="Shirley N."/>
            <person name="Lin Y.R."/>
            <person name="Liu L.Y."/>
            <person name="Hernandez A.G."/>
            <person name="Wright C.L."/>
            <person name="Bulone V."/>
            <person name="Tuskan G.A."/>
            <person name="Heath K."/>
            <person name="Zee F."/>
            <person name="Moore P.H."/>
            <person name="Sunkar R."/>
            <person name="Leebens-Mack J.H."/>
            <person name="Mockler T."/>
            <person name="Bennetzen J.L."/>
            <person name="Freeling M."/>
            <person name="Sankoff D."/>
            <person name="Paterson A.H."/>
            <person name="Zhu X."/>
            <person name="Yang X."/>
            <person name="Smith J.A."/>
            <person name="Cushman J.C."/>
            <person name="Paull R.E."/>
            <person name="Yu Q."/>
        </authorList>
    </citation>
    <scope>NUCLEOTIDE SEQUENCE [LARGE SCALE GENOMIC DNA]</scope>
    <source>
        <strain evidence="8">cv. F153</strain>
    </source>
</reference>
<dbReference type="Pfam" id="PF22754">
    <property type="entry name" value="bHLH-TF_ACT-like_plant"/>
    <property type="match status" value="1"/>
</dbReference>
<dbReference type="RefSeq" id="XP_020082977.1">
    <property type="nucleotide sequence ID" value="XM_020227388.1"/>
</dbReference>
<evidence type="ECO:0000313" key="8">
    <source>
        <dbReference type="Proteomes" id="UP000515123"/>
    </source>
</evidence>
<dbReference type="GO" id="GO:0046983">
    <property type="term" value="F:protein dimerization activity"/>
    <property type="evidence" value="ECO:0007669"/>
    <property type="project" value="InterPro"/>
</dbReference>
<dbReference type="Gene3D" id="4.10.280.10">
    <property type="entry name" value="Helix-loop-helix DNA-binding domain"/>
    <property type="match status" value="1"/>
</dbReference>
<dbReference type="InterPro" id="IPR036638">
    <property type="entry name" value="HLH_DNA-bd_sf"/>
</dbReference>
<feature type="domain" description="BHLH" evidence="7">
    <location>
        <begin position="83"/>
        <end position="132"/>
    </location>
</feature>
<dbReference type="OrthoDB" id="623055at2759"/>
<reference evidence="9" key="2">
    <citation type="submission" date="2025-08" db="UniProtKB">
        <authorList>
            <consortium name="RefSeq"/>
        </authorList>
    </citation>
    <scope>IDENTIFICATION</scope>
    <source>
        <tissue evidence="9">Leaf</tissue>
    </source>
</reference>
<dbReference type="InterPro" id="IPR054502">
    <property type="entry name" value="bHLH-TF_ACT-like_plant"/>
</dbReference>
<evidence type="ECO:0000256" key="4">
    <source>
        <dbReference type="ARBA" id="ARBA00023163"/>
    </source>
</evidence>
<dbReference type="GeneID" id="109706512"/>
<gene>
    <name evidence="9" type="primary">LOC109706512</name>
</gene>
<dbReference type="InterPro" id="IPR051358">
    <property type="entry name" value="TF_AMS/ICE1/BHLH6-like"/>
</dbReference>
<dbReference type="PANTHER" id="PTHR31945:SF26">
    <property type="entry name" value="TRANSCRIPTION FACTOR BHLH35"/>
    <property type="match status" value="1"/>
</dbReference>
<dbReference type="Proteomes" id="UP000515123">
    <property type="component" value="Linkage group 2"/>
</dbReference>
<evidence type="ECO:0000256" key="6">
    <source>
        <dbReference type="SAM" id="Coils"/>
    </source>
</evidence>
<dbReference type="GO" id="GO:0005634">
    <property type="term" value="C:nucleus"/>
    <property type="evidence" value="ECO:0007669"/>
    <property type="project" value="UniProtKB-SubCell"/>
</dbReference>
<keyword evidence="3" id="KW-0805">Transcription regulation</keyword>
<evidence type="ECO:0000256" key="5">
    <source>
        <dbReference type="ARBA" id="ARBA00023242"/>
    </source>
</evidence>
<dbReference type="PANTHER" id="PTHR31945">
    <property type="entry name" value="TRANSCRIPTION FACTOR SCREAM2-RELATED"/>
    <property type="match status" value="1"/>
</dbReference>
<comment type="subcellular location">
    <subcellularLocation>
        <location evidence="1">Nucleus</location>
    </subcellularLocation>
</comment>
<feature type="coiled-coil region" evidence="6">
    <location>
        <begin position="122"/>
        <end position="156"/>
    </location>
</feature>
<evidence type="ECO:0000256" key="3">
    <source>
        <dbReference type="ARBA" id="ARBA00023015"/>
    </source>
</evidence>
<dbReference type="PROSITE" id="PS50888">
    <property type="entry name" value="BHLH"/>
    <property type="match status" value="1"/>
</dbReference>
<dbReference type="GO" id="GO:0003700">
    <property type="term" value="F:DNA-binding transcription factor activity"/>
    <property type="evidence" value="ECO:0007669"/>
    <property type="project" value="TreeGrafter"/>
</dbReference>
<dbReference type="AlphaFoldDB" id="A0A6P5EHW8"/>